<feature type="domain" description="AB hydrolase-1" evidence="1">
    <location>
        <begin position="86"/>
        <end position="270"/>
    </location>
</feature>
<dbReference type="InterPro" id="IPR000073">
    <property type="entry name" value="AB_hydrolase_1"/>
</dbReference>
<dbReference type="SUPFAM" id="SSF53474">
    <property type="entry name" value="alpha/beta-Hydrolases"/>
    <property type="match status" value="1"/>
</dbReference>
<dbReference type="InterPro" id="IPR052370">
    <property type="entry name" value="Meta-cleavage_hydrolase"/>
</dbReference>
<proteinExistence type="predicted"/>
<dbReference type="Proteomes" id="UP000319449">
    <property type="component" value="Unassembled WGS sequence"/>
</dbReference>
<dbReference type="PANTHER" id="PTHR43139">
    <property type="entry name" value="SI:DKEY-122A22.2"/>
    <property type="match status" value="1"/>
</dbReference>
<dbReference type="PANTHER" id="PTHR43139:SF52">
    <property type="entry name" value="SI:DKEY-122A22.2"/>
    <property type="match status" value="1"/>
</dbReference>
<accession>A0A562VG71</accession>
<evidence type="ECO:0000259" key="1">
    <source>
        <dbReference type="Pfam" id="PF00561"/>
    </source>
</evidence>
<gene>
    <name evidence="2" type="ORF">JN12_03227</name>
</gene>
<comment type="caution">
    <text evidence="2">The sequence shown here is derived from an EMBL/GenBank/DDBJ whole genome shotgun (WGS) entry which is preliminary data.</text>
</comment>
<name>A0A562VG71_9BACT</name>
<dbReference type="OrthoDB" id="9793083at2"/>
<reference evidence="2 3" key="1">
    <citation type="submission" date="2019-07" db="EMBL/GenBank/DDBJ databases">
        <title>Genomic Encyclopedia of Archaeal and Bacterial Type Strains, Phase II (KMG-II): from individual species to whole genera.</title>
        <authorList>
            <person name="Goeker M."/>
        </authorList>
    </citation>
    <scope>NUCLEOTIDE SEQUENCE [LARGE SCALE GENOMIC DNA]</scope>
    <source>
        <strain evidence="2 3">ATCC BAA-1139</strain>
    </source>
</reference>
<dbReference type="AlphaFoldDB" id="A0A562VG71"/>
<sequence length="347" mass="37868">MKIAAPHPLHDGAEPSYEFRSDHRFSPGVQRVSRLFTSIIPCVTGVGCLYQAVAAARDRRVYPPPGHLLDIDGCRMHLLTAGSGNPTVVLETGLGGMSSAWGWIQPETAKFSRVVSYDRTGLGWSEADTAPRTAQLAVRRLRDILRRSRLLPPYVLVGHSMGGLFMRVFADRHPEEVAGMVLVDAAHPDQHLRSPAIDVHMRSGFRILRAVPLLARLGYVRLTGLFNAWAKGLPPRQAAEAEAFLSSYRHLRTTRDESLAWEALCTEVRATGGLGGTPLAVVTAGKDVLPGQPELQAELAALSGDSIHLTVRGADHVSLVTRREHAQSVVEAIRHVVGRVMSRGQKY</sequence>
<dbReference type="Pfam" id="PF00561">
    <property type="entry name" value="Abhydrolase_1"/>
    <property type="match status" value="1"/>
</dbReference>
<evidence type="ECO:0000313" key="3">
    <source>
        <dbReference type="Proteomes" id="UP000319449"/>
    </source>
</evidence>
<evidence type="ECO:0000313" key="2">
    <source>
        <dbReference type="EMBL" id="TWJ16868.1"/>
    </source>
</evidence>
<dbReference type="RefSeq" id="WP_145024640.1">
    <property type="nucleotide sequence ID" value="NZ_VLLN01000024.1"/>
</dbReference>
<dbReference type="InterPro" id="IPR029058">
    <property type="entry name" value="AB_hydrolase_fold"/>
</dbReference>
<dbReference type="Gene3D" id="3.40.50.1820">
    <property type="entry name" value="alpha/beta hydrolase"/>
    <property type="match status" value="1"/>
</dbReference>
<protein>
    <submittedName>
        <fullName evidence="2">Pimeloyl-ACP methyl ester carboxylesterase</fullName>
    </submittedName>
</protein>
<keyword evidence="3" id="KW-1185">Reference proteome</keyword>
<organism evidence="2 3">
    <name type="scientific">Geobacter argillaceus</name>
    <dbReference type="NCBI Taxonomy" id="345631"/>
    <lineage>
        <taxon>Bacteria</taxon>
        <taxon>Pseudomonadati</taxon>
        <taxon>Thermodesulfobacteriota</taxon>
        <taxon>Desulfuromonadia</taxon>
        <taxon>Geobacterales</taxon>
        <taxon>Geobacteraceae</taxon>
        <taxon>Geobacter</taxon>
    </lineage>
</organism>
<dbReference type="PRINTS" id="PR00111">
    <property type="entry name" value="ABHYDROLASE"/>
</dbReference>
<dbReference type="EMBL" id="VLLN01000024">
    <property type="protein sequence ID" value="TWJ16868.1"/>
    <property type="molecule type" value="Genomic_DNA"/>
</dbReference>